<sequence length="502" mass="55714">MDSRSLKRPKLEVVSRNNGVEEGKEDLESLVIHHTSEVQHLKKQVSFYQSELEEAEKRLVAAQLKLRRRSSSSELQAGNQIAGNGSSSGASSRPQLLIPSVDRSSKTPMAAKGPLLIGSTPKPTSRFNAEDSRVGSSSRPTASLGSQTRHKIEQKDHKDLIPGVGNCSSARLFNFAPMAGIPSRHNRKIRCLEANPTDDRMFVTSALNGTVNIWKLQADGSKPNALLLSTIDCEIPERKKWPEDLAWHPNGEMLFCAYGADGGGPQVSTVDLKATGKDRVSFLDKKPHLKGTINSIIFLHGIDMCFATGGSDHAVILWKRRNGFWKPKVLHQNQHSSTVKGVASLQHMKILLSVGLDKKIIGFDILADKCGFQHQINHQCMSVLPNPCDVNLYMVQTSEHGRQLRLYDIRSREREIHTFGWKQSSESKSGLISQSWSHDGWHLSSGSLDPAIHLFDIRCNGKGPSQTIHAHQRRVFKAIWHQSIPLMTSVSSDHNIGLHEME</sequence>
<dbReference type="SMART" id="SM00320">
    <property type="entry name" value="WD40"/>
    <property type="match status" value="5"/>
</dbReference>
<dbReference type="AlphaFoldDB" id="A0AB40CDA0"/>
<gene>
    <name evidence="5" type="primary">LOC120275385</name>
</gene>
<dbReference type="PANTHER" id="PTHR47232">
    <property type="entry name" value="TRANSDUCIN FAMILY PROTEIN / WD-40 REPEAT FAMILY PROTEIN"/>
    <property type="match status" value="1"/>
</dbReference>
<reference evidence="5" key="1">
    <citation type="submission" date="2025-08" db="UniProtKB">
        <authorList>
            <consortium name="RefSeq"/>
        </authorList>
    </citation>
    <scope>IDENTIFICATION</scope>
</reference>
<accession>A0AB40CDA0</accession>
<dbReference type="Pfam" id="PF00400">
    <property type="entry name" value="WD40"/>
    <property type="match status" value="1"/>
</dbReference>
<evidence type="ECO:0000256" key="3">
    <source>
        <dbReference type="SAM" id="MobiDB-lite"/>
    </source>
</evidence>
<dbReference type="GeneID" id="120275385"/>
<evidence type="ECO:0000256" key="1">
    <source>
        <dbReference type="PROSITE-ProRule" id="PRU00221"/>
    </source>
</evidence>
<evidence type="ECO:0000256" key="2">
    <source>
        <dbReference type="SAM" id="Coils"/>
    </source>
</evidence>
<evidence type="ECO:0000313" key="5">
    <source>
        <dbReference type="RefSeq" id="XP_039137872.1"/>
    </source>
</evidence>
<dbReference type="SUPFAM" id="SSF50978">
    <property type="entry name" value="WD40 repeat-like"/>
    <property type="match status" value="1"/>
</dbReference>
<feature type="repeat" description="WD" evidence="1">
    <location>
        <begin position="182"/>
        <end position="217"/>
    </location>
</feature>
<keyword evidence="4" id="KW-1185">Reference proteome</keyword>
<dbReference type="InterPro" id="IPR036322">
    <property type="entry name" value="WD40_repeat_dom_sf"/>
</dbReference>
<name>A0AB40CDA0_DIOCR</name>
<feature type="compositionally biased region" description="Low complexity" evidence="3">
    <location>
        <begin position="77"/>
        <end position="92"/>
    </location>
</feature>
<dbReference type="InterPro" id="IPR015943">
    <property type="entry name" value="WD40/YVTN_repeat-like_dom_sf"/>
</dbReference>
<evidence type="ECO:0000313" key="4">
    <source>
        <dbReference type="Proteomes" id="UP001515500"/>
    </source>
</evidence>
<feature type="region of interest" description="Disordered" evidence="3">
    <location>
        <begin position="68"/>
        <end position="154"/>
    </location>
</feature>
<keyword evidence="2" id="KW-0175">Coiled coil</keyword>
<dbReference type="InterPro" id="IPR001680">
    <property type="entry name" value="WD40_rpt"/>
</dbReference>
<dbReference type="Proteomes" id="UP001515500">
    <property type="component" value="Chromosome 14"/>
</dbReference>
<proteinExistence type="predicted"/>
<dbReference type="Gene3D" id="2.130.10.10">
    <property type="entry name" value="YVTN repeat-like/Quinoprotein amine dehydrogenase"/>
    <property type="match status" value="2"/>
</dbReference>
<keyword evidence="1" id="KW-0853">WD repeat</keyword>
<protein>
    <submittedName>
        <fullName evidence="5">Uncharacterized protein LOC120275385 isoform X1</fullName>
    </submittedName>
</protein>
<dbReference type="PANTHER" id="PTHR47232:SF1">
    <property type="entry name" value="TRANSDUCIN FAMILY PROTEIN _ WD-40 REPEAT FAMILY PROTEIN"/>
    <property type="match status" value="1"/>
</dbReference>
<dbReference type="RefSeq" id="XP_039137872.1">
    <property type="nucleotide sequence ID" value="XM_039281938.1"/>
</dbReference>
<feature type="coiled-coil region" evidence="2">
    <location>
        <begin position="38"/>
        <end position="65"/>
    </location>
</feature>
<dbReference type="PROSITE" id="PS50082">
    <property type="entry name" value="WD_REPEATS_2"/>
    <property type="match status" value="1"/>
</dbReference>
<organism evidence="4 5">
    <name type="scientific">Dioscorea cayennensis subsp. rotundata</name>
    <name type="common">White Guinea yam</name>
    <name type="synonym">Dioscorea rotundata</name>
    <dbReference type="NCBI Taxonomy" id="55577"/>
    <lineage>
        <taxon>Eukaryota</taxon>
        <taxon>Viridiplantae</taxon>
        <taxon>Streptophyta</taxon>
        <taxon>Embryophyta</taxon>
        <taxon>Tracheophyta</taxon>
        <taxon>Spermatophyta</taxon>
        <taxon>Magnoliopsida</taxon>
        <taxon>Liliopsida</taxon>
        <taxon>Dioscoreales</taxon>
        <taxon>Dioscoreaceae</taxon>
        <taxon>Dioscorea</taxon>
    </lineage>
</organism>
<feature type="compositionally biased region" description="Polar residues" evidence="3">
    <location>
        <begin position="134"/>
        <end position="147"/>
    </location>
</feature>